<dbReference type="Gene3D" id="3.40.50.1000">
    <property type="entry name" value="HAD superfamily/HAD-like"/>
    <property type="match status" value="1"/>
</dbReference>
<gene>
    <name evidence="1" type="ORF">DW740_06810</name>
</gene>
<sequence length="206" mass="22958">MDSIIFDVDGTLWNSTEVVAKAWNNYLQKEEHMNITFTADQLKALFGKPLAEIAALIFPEHPVDEQSRLIDGCCEAEHALLHITGAPLYEDLEKALQILSAKYPLYIVSNSQCGYIELFLEKNGFGKYFRGHLCNGDTGLDKGSNIRQIADQNGLKSPVYIGDTMGDFEACRKAGVPFILAEYGFGKVPEPDMRISKPMDLITLFC</sequence>
<comment type="caution">
    <text evidence="1">The sequence shown here is derived from an EMBL/GenBank/DDBJ whole genome shotgun (WGS) entry which is preliminary data.</text>
</comment>
<dbReference type="InterPro" id="IPR023198">
    <property type="entry name" value="PGP-like_dom2"/>
</dbReference>
<dbReference type="RefSeq" id="WP_118039190.1">
    <property type="nucleotide sequence ID" value="NZ_CABJFK010000004.1"/>
</dbReference>
<name>A0A414J8A1_9FIRM</name>
<dbReference type="PANTHER" id="PTHR43434:SF1">
    <property type="entry name" value="PHOSPHOGLYCOLATE PHOSPHATASE"/>
    <property type="match status" value="1"/>
</dbReference>
<dbReference type="GO" id="GO:0006281">
    <property type="term" value="P:DNA repair"/>
    <property type="evidence" value="ECO:0007669"/>
    <property type="project" value="TreeGrafter"/>
</dbReference>
<dbReference type="AlphaFoldDB" id="A0A414J8A1"/>
<dbReference type="Pfam" id="PF13419">
    <property type="entry name" value="HAD_2"/>
    <property type="match status" value="1"/>
</dbReference>
<dbReference type="SFLD" id="SFLDG01129">
    <property type="entry name" value="C1.5:_HAD__Beta-PGM__Phosphata"/>
    <property type="match status" value="1"/>
</dbReference>
<dbReference type="NCBIfam" id="TIGR01549">
    <property type="entry name" value="HAD-SF-IA-v1"/>
    <property type="match status" value="1"/>
</dbReference>
<dbReference type="SFLD" id="SFLDS00003">
    <property type="entry name" value="Haloacid_Dehalogenase"/>
    <property type="match status" value="1"/>
</dbReference>
<reference evidence="1 2" key="1">
    <citation type="submission" date="2018-08" db="EMBL/GenBank/DDBJ databases">
        <title>A genome reference for cultivated species of the human gut microbiota.</title>
        <authorList>
            <person name="Zou Y."/>
            <person name="Xue W."/>
            <person name="Luo G."/>
        </authorList>
    </citation>
    <scope>NUCLEOTIDE SEQUENCE [LARGE SCALE GENOMIC DNA]</scope>
    <source>
        <strain evidence="1 2">AM28-23</strain>
    </source>
</reference>
<keyword evidence="1" id="KW-0378">Hydrolase</keyword>
<dbReference type="PANTHER" id="PTHR43434">
    <property type="entry name" value="PHOSPHOGLYCOLATE PHOSPHATASE"/>
    <property type="match status" value="1"/>
</dbReference>
<protein>
    <submittedName>
        <fullName evidence="1">HAD family hydrolase</fullName>
    </submittedName>
</protein>
<dbReference type="InterPro" id="IPR036412">
    <property type="entry name" value="HAD-like_sf"/>
</dbReference>
<dbReference type="InterPro" id="IPR050155">
    <property type="entry name" value="HAD-like_hydrolase_sf"/>
</dbReference>
<evidence type="ECO:0000313" key="2">
    <source>
        <dbReference type="Proteomes" id="UP000283745"/>
    </source>
</evidence>
<organism evidence="1 2">
    <name type="scientific">Blautia obeum</name>
    <dbReference type="NCBI Taxonomy" id="40520"/>
    <lineage>
        <taxon>Bacteria</taxon>
        <taxon>Bacillati</taxon>
        <taxon>Bacillota</taxon>
        <taxon>Clostridia</taxon>
        <taxon>Lachnospirales</taxon>
        <taxon>Lachnospiraceae</taxon>
        <taxon>Blautia</taxon>
    </lineage>
</organism>
<proteinExistence type="predicted"/>
<dbReference type="Gene3D" id="1.10.150.240">
    <property type="entry name" value="Putative phosphatase, domain 2"/>
    <property type="match status" value="1"/>
</dbReference>
<dbReference type="SUPFAM" id="SSF56784">
    <property type="entry name" value="HAD-like"/>
    <property type="match status" value="1"/>
</dbReference>
<dbReference type="InterPro" id="IPR006439">
    <property type="entry name" value="HAD-SF_hydro_IA"/>
</dbReference>
<dbReference type="EMBL" id="QSKF01000004">
    <property type="protein sequence ID" value="RHE40589.1"/>
    <property type="molecule type" value="Genomic_DNA"/>
</dbReference>
<dbReference type="InterPro" id="IPR041492">
    <property type="entry name" value="HAD_2"/>
</dbReference>
<dbReference type="Proteomes" id="UP000283745">
    <property type="component" value="Unassembled WGS sequence"/>
</dbReference>
<accession>A0A414J8A1</accession>
<dbReference type="GO" id="GO:0008967">
    <property type="term" value="F:phosphoglycolate phosphatase activity"/>
    <property type="evidence" value="ECO:0007669"/>
    <property type="project" value="TreeGrafter"/>
</dbReference>
<dbReference type="InterPro" id="IPR023214">
    <property type="entry name" value="HAD_sf"/>
</dbReference>
<evidence type="ECO:0000313" key="1">
    <source>
        <dbReference type="EMBL" id="RHE40589.1"/>
    </source>
</evidence>